<feature type="transmembrane region" description="Helical" evidence="2">
    <location>
        <begin position="72"/>
        <end position="91"/>
    </location>
</feature>
<feature type="transmembrane region" description="Helical" evidence="2">
    <location>
        <begin position="478"/>
        <end position="507"/>
    </location>
</feature>
<dbReference type="AlphaFoldDB" id="A0A7S2PA89"/>
<feature type="transmembrane region" description="Helical" evidence="2">
    <location>
        <begin position="211"/>
        <end position="232"/>
    </location>
</feature>
<feature type="region of interest" description="Disordered" evidence="1">
    <location>
        <begin position="371"/>
        <end position="415"/>
    </location>
</feature>
<keyword evidence="2" id="KW-1133">Transmembrane helix</keyword>
<reference evidence="3" key="1">
    <citation type="submission" date="2021-01" db="EMBL/GenBank/DDBJ databases">
        <authorList>
            <person name="Corre E."/>
            <person name="Pelletier E."/>
            <person name="Niang G."/>
            <person name="Scheremetjew M."/>
            <person name="Finn R."/>
            <person name="Kale V."/>
            <person name="Holt S."/>
            <person name="Cochrane G."/>
            <person name="Meng A."/>
            <person name="Brown T."/>
            <person name="Cohen L."/>
        </authorList>
    </citation>
    <scope>NUCLEOTIDE SEQUENCE</scope>
    <source>
        <strain evidence="3">B650</strain>
    </source>
</reference>
<feature type="transmembrane region" description="Helical" evidence="2">
    <location>
        <begin position="103"/>
        <end position="126"/>
    </location>
</feature>
<evidence type="ECO:0000313" key="3">
    <source>
        <dbReference type="EMBL" id="CAD9586629.1"/>
    </source>
</evidence>
<sequence length="622" mass="70619">MFVRYILHQDEVFKIYPRNQGKLECQNIPTGRISEEGSVNSDEEVGVELVNDADDSSTGEVAPNASKVRRTISLCAILSLGYTLIILLPLASVNDGARSNWPLIYFIVPFCGVLGLAPYVSTFEYVILGSKILLKDECASVFAGTLSISFVYAFVTEDWGPFHMFPFPFTTYIFGAMVGLPPTMITLYLLGRRRGEVDENYLRKFVKYIHVMSVFVCSVLIPIAWACVMTALEINRFGQFCWSLMYGPFKYLCKLIIFAPILTHVSPKNWIIVTMVVEIFFARFQTLVFPFINSYWSLFALLSESAVLPAWKFYGGSDRLKMIMHYLKGLIMNDEKARTLRESLNDPQGIMRASLKMLYIADMTMNNDSSFADDNDRNDSIVSSRSRSLSHSSSKNAGQVFHNRSPTASEECPGVDIITTSSSDDTIFSDPSNNIEIYESPNEEDKSFQDIRPDRLRCCGWICSRGDDLKETCWEQRLLFWVVDSVGAESITIIVRFQYIISTLFLYFGPNKDNLNETFRQQSPNSVVMAVAAFLIDLTIFNLYTVFFQRVKLNGDRPIDINAVLSYIYNGNSLFLGTWLGATGMFVVTAMINHFGVDFSLKFEWIECTGEHEQMKWPNCTR</sequence>
<feature type="transmembrane region" description="Helical" evidence="2">
    <location>
        <begin position="244"/>
        <end position="263"/>
    </location>
</feature>
<feature type="transmembrane region" description="Helical" evidence="2">
    <location>
        <begin position="295"/>
        <end position="314"/>
    </location>
</feature>
<organism evidence="3">
    <name type="scientific">Leptocylindrus danicus</name>
    <dbReference type="NCBI Taxonomy" id="163516"/>
    <lineage>
        <taxon>Eukaryota</taxon>
        <taxon>Sar</taxon>
        <taxon>Stramenopiles</taxon>
        <taxon>Ochrophyta</taxon>
        <taxon>Bacillariophyta</taxon>
        <taxon>Coscinodiscophyceae</taxon>
        <taxon>Chaetocerotophycidae</taxon>
        <taxon>Leptocylindrales</taxon>
        <taxon>Leptocylindraceae</taxon>
        <taxon>Leptocylindrus</taxon>
    </lineage>
</organism>
<keyword evidence="2" id="KW-0472">Membrane</keyword>
<proteinExistence type="predicted"/>
<feature type="transmembrane region" description="Helical" evidence="2">
    <location>
        <begin position="167"/>
        <end position="190"/>
    </location>
</feature>
<feature type="compositionally biased region" description="Low complexity" evidence="1">
    <location>
        <begin position="380"/>
        <end position="396"/>
    </location>
</feature>
<keyword evidence="2" id="KW-0812">Transmembrane</keyword>
<feature type="transmembrane region" description="Helical" evidence="2">
    <location>
        <begin position="567"/>
        <end position="592"/>
    </location>
</feature>
<name>A0A7S2PA89_9STRA</name>
<protein>
    <submittedName>
        <fullName evidence="3">Uncharacterized protein</fullName>
    </submittedName>
</protein>
<gene>
    <name evidence="3" type="ORF">LDAN0321_LOCUS12006</name>
</gene>
<feature type="transmembrane region" description="Helical" evidence="2">
    <location>
        <begin position="527"/>
        <end position="547"/>
    </location>
</feature>
<feature type="transmembrane region" description="Helical" evidence="2">
    <location>
        <begin position="138"/>
        <end position="155"/>
    </location>
</feature>
<dbReference type="EMBL" id="HBGY01018769">
    <property type="protein sequence ID" value="CAD9586629.1"/>
    <property type="molecule type" value="Transcribed_RNA"/>
</dbReference>
<accession>A0A7S2PA89</accession>
<evidence type="ECO:0000256" key="1">
    <source>
        <dbReference type="SAM" id="MobiDB-lite"/>
    </source>
</evidence>
<evidence type="ECO:0000256" key="2">
    <source>
        <dbReference type="SAM" id="Phobius"/>
    </source>
</evidence>
<feature type="transmembrane region" description="Helical" evidence="2">
    <location>
        <begin position="270"/>
        <end position="289"/>
    </location>
</feature>